<dbReference type="Gene3D" id="3.40.50.300">
    <property type="entry name" value="P-loop containing nucleotide triphosphate hydrolases"/>
    <property type="match status" value="1"/>
</dbReference>
<organism evidence="10 11">
    <name type="scientific">Clostridium faecium</name>
    <dbReference type="NCBI Taxonomy" id="2762223"/>
    <lineage>
        <taxon>Bacteria</taxon>
        <taxon>Bacillati</taxon>
        <taxon>Bacillota</taxon>
        <taxon>Clostridia</taxon>
        <taxon>Eubacteriales</taxon>
        <taxon>Clostridiaceae</taxon>
        <taxon>Clostridium</taxon>
    </lineage>
</organism>
<evidence type="ECO:0000256" key="5">
    <source>
        <dbReference type="ARBA" id="ARBA00022989"/>
    </source>
</evidence>
<dbReference type="Pfam" id="PF00005">
    <property type="entry name" value="ABC_tran"/>
    <property type="match status" value="1"/>
</dbReference>
<comment type="caution">
    <text evidence="10">The sequence shown here is derived from an EMBL/GenBank/DDBJ whole genome shotgun (WGS) entry which is preliminary data.</text>
</comment>
<sequence>MNQYFKKYKLNIILFSIFLILSTITSLWIPKFLGNYIDSFTNAAAIEMNVIYAFLIIAIIETVSLYLTRYIRNKVSNRITLDMIKDLISRILKMPMSFFNDQDVMYLSSRVNTDSFNLGDFALKFISDGLINLITLLIVFIYIFYIDFGIGIKLIILIPLYFIIYKTLKNTLYARSLKHKEKINSAMGVMNNQYLNIKVTKINNWYDDYANTLTDYTDEAQSSFESYCRILFAFDGIDLIIKRLALLVLIAYSGSLVLSGSLTAGKFTIIIAYFNVALTSFTAFIGFAKGYQDAKVSYSRIKEILDFKLEENGSYVLDNINKISLSSIKFGYNENNYILEDFNYEFKKGNIYCLVGKNGVGKSTLTELILGLNSEYTGKILYNNYDIKELNIYNLRTNLISYVEQEPILLEGTLLDNLTIGLKDYDINYIKEYCNKFGVDKILPNGYKDNIISNNINLSGGEKQKIAICRALGKNGDLIIMDEPTSALDLKSKEILKEVLLNIKKDKIIILITHDEEFKTISDYIVNLNEKNL</sequence>
<dbReference type="InterPro" id="IPR027417">
    <property type="entry name" value="P-loop_NTPase"/>
</dbReference>
<proteinExistence type="predicted"/>
<comment type="subcellular location">
    <subcellularLocation>
        <location evidence="1">Cell membrane</location>
        <topology evidence="1">Multi-pass membrane protein</topology>
    </subcellularLocation>
</comment>
<dbReference type="SMART" id="SM00382">
    <property type="entry name" value="AAA"/>
    <property type="match status" value="1"/>
</dbReference>
<dbReference type="InterPro" id="IPR003593">
    <property type="entry name" value="AAA+_ATPase"/>
</dbReference>
<dbReference type="PANTHER" id="PTHR43394:SF1">
    <property type="entry name" value="ATP-BINDING CASSETTE SUB-FAMILY B MEMBER 10, MITOCHONDRIAL"/>
    <property type="match status" value="1"/>
</dbReference>
<evidence type="ECO:0000313" key="11">
    <source>
        <dbReference type="Proteomes" id="UP000627166"/>
    </source>
</evidence>
<reference evidence="10 11" key="1">
    <citation type="submission" date="2020-08" db="EMBL/GenBank/DDBJ databases">
        <title>A Genomic Blueprint of the Chicken Gut Microbiome.</title>
        <authorList>
            <person name="Gilroy R."/>
            <person name="Ravi A."/>
            <person name="Getino M."/>
            <person name="Pursley I."/>
            <person name="Horton D.L."/>
            <person name="Alikhan N.-F."/>
            <person name="Baker D."/>
            <person name="Gharbi K."/>
            <person name="Hall N."/>
            <person name="Watson M."/>
            <person name="Adriaenssens E.M."/>
            <person name="Foster-Nyarko E."/>
            <person name="Jarju S."/>
            <person name="Secka A."/>
            <person name="Antonio M."/>
            <person name="Oren A."/>
            <person name="Chaudhuri R."/>
            <person name="La Ragione R.M."/>
            <person name="Hildebrand F."/>
            <person name="Pallen M.J."/>
        </authorList>
    </citation>
    <scope>NUCLEOTIDE SEQUENCE [LARGE SCALE GENOMIC DNA]</scope>
    <source>
        <strain evidence="10 11">N37</strain>
    </source>
</reference>
<accession>A0ABR8YXN1</accession>
<keyword evidence="2 7" id="KW-0812">Transmembrane</keyword>
<dbReference type="PROSITE" id="PS00211">
    <property type="entry name" value="ABC_TRANSPORTER_1"/>
    <property type="match status" value="1"/>
</dbReference>
<dbReference type="SUPFAM" id="SSF90123">
    <property type="entry name" value="ABC transporter transmembrane region"/>
    <property type="match status" value="1"/>
</dbReference>
<dbReference type="PROSITE" id="PS50893">
    <property type="entry name" value="ABC_TRANSPORTER_2"/>
    <property type="match status" value="1"/>
</dbReference>
<dbReference type="InterPro" id="IPR036640">
    <property type="entry name" value="ABC1_TM_sf"/>
</dbReference>
<evidence type="ECO:0000256" key="1">
    <source>
        <dbReference type="ARBA" id="ARBA00004651"/>
    </source>
</evidence>
<evidence type="ECO:0000256" key="6">
    <source>
        <dbReference type="ARBA" id="ARBA00023136"/>
    </source>
</evidence>
<dbReference type="PANTHER" id="PTHR43394">
    <property type="entry name" value="ATP-DEPENDENT PERMEASE MDL1, MITOCHONDRIAL"/>
    <property type="match status" value="1"/>
</dbReference>
<dbReference type="SUPFAM" id="SSF52540">
    <property type="entry name" value="P-loop containing nucleoside triphosphate hydrolases"/>
    <property type="match status" value="1"/>
</dbReference>
<dbReference type="Pfam" id="PF00664">
    <property type="entry name" value="ABC_membrane"/>
    <property type="match status" value="1"/>
</dbReference>
<dbReference type="PROSITE" id="PS50929">
    <property type="entry name" value="ABC_TM1F"/>
    <property type="match status" value="1"/>
</dbReference>
<name>A0ABR8YXN1_9CLOT</name>
<dbReference type="CDD" id="cd03228">
    <property type="entry name" value="ABCC_MRP_Like"/>
    <property type="match status" value="1"/>
</dbReference>
<feature type="transmembrane region" description="Helical" evidence="7">
    <location>
        <begin position="125"/>
        <end position="144"/>
    </location>
</feature>
<feature type="transmembrane region" description="Helical" evidence="7">
    <location>
        <begin position="12"/>
        <end position="30"/>
    </location>
</feature>
<feature type="transmembrane region" description="Helical" evidence="7">
    <location>
        <begin position="150"/>
        <end position="168"/>
    </location>
</feature>
<dbReference type="CDD" id="cd07346">
    <property type="entry name" value="ABC_6TM_exporters"/>
    <property type="match status" value="1"/>
</dbReference>
<keyword evidence="11" id="KW-1185">Reference proteome</keyword>
<evidence type="ECO:0000259" key="8">
    <source>
        <dbReference type="PROSITE" id="PS50893"/>
    </source>
</evidence>
<evidence type="ECO:0000256" key="7">
    <source>
        <dbReference type="SAM" id="Phobius"/>
    </source>
</evidence>
<feature type="domain" description="ABC transmembrane type-1" evidence="9">
    <location>
        <begin position="13"/>
        <end position="293"/>
    </location>
</feature>
<keyword evidence="3" id="KW-0547">Nucleotide-binding</keyword>
<dbReference type="Gene3D" id="1.20.1560.10">
    <property type="entry name" value="ABC transporter type 1, transmembrane domain"/>
    <property type="match status" value="1"/>
</dbReference>
<feature type="transmembrane region" description="Helical" evidence="7">
    <location>
        <begin position="270"/>
        <end position="291"/>
    </location>
</feature>
<feature type="domain" description="ABC transporter" evidence="8">
    <location>
        <begin position="323"/>
        <end position="533"/>
    </location>
</feature>
<keyword evidence="4 10" id="KW-0067">ATP-binding</keyword>
<dbReference type="InterPro" id="IPR017871">
    <property type="entry name" value="ABC_transporter-like_CS"/>
</dbReference>
<dbReference type="EMBL" id="JACSQB010000165">
    <property type="protein sequence ID" value="MBD8048701.1"/>
    <property type="molecule type" value="Genomic_DNA"/>
</dbReference>
<evidence type="ECO:0000259" key="9">
    <source>
        <dbReference type="PROSITE" id="PS50929"/>
    </source>
</evidence>
<evidence type="ECO:0000256" key="3">
    <source>
        <dbReference type="ARBA" id="ARBA00022741"/>
    </source>
</evidence>
<feature type="transmembrane region" description="Helical" evidence="7">
    <location>
        <begin position="50"/>
        <end position="68"/>
    </location>
</feature>
<keyword evidence="5 7" id="KW-1133">Transmembrane helix</keyword>
<evidence type="ECO:0000256" key="4">
    <source>
        <dbReference type="ARBA" id="ARBA00022840"/>
    </source>
</evidence>
<keyword evidence="6 7" id="KW-0472">Membrane</keyword>
<protein>
    <submittedName>
        <fullName evidence="10">ABC transporter ATP-binding protein</fullName>
    </submittedName>
</protein>
<evidence type="ECO:0000313" key="10">
    <source>
        <dbReference type="EMBL" id="MBD8048701.1"/>
    </source>
</evidence>
<gene>
    <name evidence="10" type="ORF">H9637_16970</name>
</gene>
<dbReference type="InterPro" id="IPR011527">
    <property type="entry name" value="ABC1_TM_dom"/>
</dbReference>
<dbReference type="Proteomes" id="UP000627166">
    <property type="component" value="Unassembled WGS sequence"/>
</dbReference>
<feature type="transmembrane region" description="Helical" evidence="7">
    <location>
        <begin position="244"/>
        <end position="264"/>
    </location>
</feature>
<evidence type="ECO:0000256" key="2">
    <source>
        <dbReference type="ARBA" id="ARBA00022692"/>
    </source>
</evidence>
<dbReference type="InterPro" id="IPR039421">
    <property type="entry name" value="Type_1_exporter"/>
</dbReference>
<dbReference type="GO" id="GO:0005524">
    <property type="term" value="F:ATP binding"/>
    <property type="evidence" value="ECO:0007669"/>
    <property type="project" value="UniProtKB-KW"/>
</dbReference>
<dbReference type="RefSeq" id="WP_191741639.1">
    <property type="nucleotide sequence ID" value="NZ_JACSQB010000165.1"/>
</dbReference>
<dbReference type="InterPro" id="IPR003439">
    <property type="entry name" value="ABC_transporter-like_ATP-bd"/>
</dbReference>